<evidence type="ECO:0000313" key="2">
    <source>
        <dbReference type="EMBL" id="MBZ0160770.1"/>
    </source>
</evidence>
<dbReference type="SUPFAM" id="SSF56436">
    <property type="entry name" value="C-type lectin-like"/>
    <property type="match status" value="1"/>
</dbReference>
<dbReference type="Proteomes" id="UP001197609">
    <property type="component" value="Unassembled WGS sequence"/>
</dbReference>
<evidence type="ECO:0000259" key="1">
    <source>
        <dbReference type="Pfam" id="PF03781"/>
    </source>
</evidence>
<reference evidence="2 3" key="1">
    <citation type="journal article" date="2021" name="bioRxiv">
        <title>Unraveling nitrogen, sulfur and carbon metabolic pathways and microbial community transcriptional responses to substrate deprivation and toxicity stresses in a bioreactor mimicking anoxic brackish coastal sediment conditions.</title>
        <authorList>
            <person name="Martins P.D."/>
            <person name="Echeveste M.J."/>
            <person name="Arshad A."/>
            <person name="Kurth J."/>
            <person name="Ouboter H."/>
            <person name="Jetten M.S.M."/>
            <person name="Welte C.U."/>
        </authorList>
    </citation>
    <scope>NUCLEOTIDE SEQUENCE [LARGE SCALE GENOMIC DNA]</scope>
    <source>
        <strain evidence="2">MAG_38</strain>
    </source>
</reference>
<accession>A0AAJ1EK79</accession>
<comment type="caution">
    <text evidence="2">The sequence shown here is derived from an EMBL/GenBank/DDBJ whole genome shotgun (WGS) entry which is preliminary data.</text>
</comment>
<dbReference type="InterPro" id="IPR051043">
    <property type="entry name" value="Sulfatase_Mod_Factor_Kinase"/>
</dbReference>
<dbReference type="GO" id="GO:0120147">
    <property type="term" value="F:formylglycine-generating oxidase activity"/>
    <property type="evidence" value="ECO:0007669"/>
    <property type="project" value="TreeGrafter"/>
</dbReference>
<name>A0AAJ1EK79_9BACT</name>
<sequence>MQASHGSIAHGRDLLIENERDGTLLLLIPGSESGAGHEGEFLAGSTRFPIHLSAYYLALHPVTNAQYKTFVEATGHHPPDQATWGQPIWHGLEFPPDKADHPVVCVNWADAQAYCEWAGLRMPTELEWEKGARGVDGRVYPWGNDWEGGRRCRWHENRGQGTTCSVWNHPEGCSPWGLYQMAGNVWEWCADWHDDGAYDRYKQGNIEPPSSGTSRIVRGGSWSLGPLDAFRCATRNSLAPTAWEHDLGFR</sequence>
<dbReference type="PANTHER" id="PTHR23150">
    <property type="entry name" value="SULFATASE MODIFYING FACTOR 1, 2"/>
    <property type="match status" value="1"/>
</dbReference>
<dbReference type="InterPro" id="IPR016187">
    <property type="entry name" value="CTDL_fold"/>
</dbReference>
<dbReference type="InterPro" id="IPR005532">
    <property type="entry name" value="SUMF_dom"/>
</dbReference>
<protein>
    <submittedName>
        <fullName evidence="2">Formylglycine-generating enzyme family protein</fullName>
    </submittedName>
</protein>
<dbReference type="PANTHER" id="PTHR23150:SF19">
    <property type="entry name" value="FORMYLGLYCINE-GENERATING ENZYME"/>
    <property type="match status" value="1"/>
</dbReference>
<feature type="non-terminal residue" evidence="2">
    <location>
        <position position="250"/>
    </location>
</feature>
<dbReference type="Gene3D" id="3.90.1580.10">
    <property type="entry name" value="paralog of FGE (formylglycine-generating enzyme)"/>
    <property type="match status" value="1"/>
</dbReference>
<gene>
    <name evidence="2" type="ORF">K8G79_11655</name>
</gene>
<feature type="domain" description="Sulfatase-modifying factor enzyme-like" evidence="1">
    <location>
        <begin position="50"/>
        <end position="250"/>
    </location>
</feature>
<dbReference type="Pfam" id="PF03781">
    <property type="entry name" value="FGE-sulfatase"/>
    <property type="match status" value="1"/>
</dbReference>
<dbReference type="InterPro" id="IPR042095">
    <property type="entry name" value="SUMF_sf"/>
</dbReference>
<organism evidence="2 3">
    <name type="scientific">Candidatus Methylomirabilis tolerans</name>
    <dbReference type="NCBI Taxonomy" id="3123416"/>
    <lineage>
        <taxon>Bacteria</taxon>
        <taxon>Candidatus Methylomirabilota</taxon>
        <taxon>Candidatus Methylomirabilia</taxon>
        <taxon>Candidatus Methylomirabilales</taxon>
        <taxon>Candidatus Methylomirabilaceae</taxon>
        <taxon>Candidatus Methylomirabilis</taxon>
    </lineage>
</organism>
<dbReference type="AlphaFoldDB" id="A0AAJ1EK79"/>
<proteinExistence type="predicted"/>
<evidence type="ECO:0000313" key="3">
    <source>
        <dbReference type="Proteomes" id="UP001197609"/>
    </source>
</evidence>
<dbReference type="EMBL" id="JAIOIU010000146">
    <property type="protein sequence ID" value="MBZ0160770.1"/>
    <property type="molecule type" value="Genomic_DNA"/>
</dbReference>